<evidence type="ECO:0000313" key="5">
    <source>
        <dbReference type="Proteomes" id="UP000182058"/>
    </source>
</evidence>
<name>A0A8I1FV55_9PSED</name>
<evidence type="ECO:0000313" key="6">
    <source>
        <dbReference type="Proteomes" id="UP000658390"/>
    </source>
</evidence>
<reference evidence="3" key="2">
    <citation type="submission" date="2020-12" db="EMBL/GenBank/DDBJ databases">
        <title>Antibiotic resistance and phylogeny of Pseudomonas spp. isolated over three decades from chicken meat in the Norwegian food chain.</title>
        <authorList>
            <person name="Moen B."/>
        </authorList>
    </citation>
    <scope>NUCLEOTIDE SEQUENCE</scope>
    <source>
        <strain evidence="3">MF6762</strain>
    </source>
</reference>
<dbReference type="AlphaFoldDB" id="A0A8I1FV55"/>
<dbReference type="EMBL" id="LT629795">
    <property type="protein sequence ID" value="SDU07453.1"/>
    <property type="molecule type" value="Genomic_DNA"/>
</dbReference>
<evidence type="ECO:0000313" key="4">
    <source>
        <dbReference type="EMBL" id="SDU07453.1"/>
    </source>
</evidence>
<dbReference type="GeneID" id="96617869"/>
<feature type="compositionally biased region" description="Polar residues" evidence="1">
    <location>
        <begin position="33"/>
        <end position="42"/>
    </location>
</feature>
<evidence type="ECO:0000256" key="1">
    <source>
        <dbReference type="SAM" id="MobiDB-lite"/>
    </source>
</evidence>
<evidence type="ECO:0000256" key="2">
    <source>
        <dbReference type="SAM" id="SignalP"/>
    </source>
</evidence>
<dbReference type="RefSeq" id="WP_019826183.1">
    <property type="nucleotide sequence ID" value="NZ_ATLR01000026.1"/>
</dbReference>
<dbReference type="EMBL" id="JAEKCZ010000012">
    <property type="protein sequence ID" value="MBJ2257739.1"/>
    <property type="molecule type" value="Genomic_DNA"/>
</dbReference>
<sequence length="90" mass="9723">MKRPLLLGLTLSLFAVNAFALPADDEPTPMVQPASSTLSQPLNPVAEDGAQRTLDQQNRVAEDGYDRTPSNQFVAEGGAERLAERNQRAS</sequence>
<evidence type="ECO:0000313" key="3">
    <source>
        <dbReference type="EMBL" id="MBJ2257739.1"/>
    </source>
</evidence>
<feature type="compositionally biased region" description="Basic and acidic residues" evidence="1">
    <location>
        <begin position="78"/>
        <end position="90"/>
    </location>
</feature>
<evidence type="ECO:0008006" key="7">
    <source>
        <dbReference type="Google" id="ProtNLM"/>
    </source>
</evidence>
<dbReference type="OrthoDB" id="7006391at2"/>
<keyword evidence="5" id="KW-1185">Reference proteome</keyword>
<organism evidence="3 6">
    <name type="scientific">Pseudomonas psychrophila</name>
    <dbReference type="NCBI Taxonomy" id="122355"/>
    <lineage>
        <taxon>Bacteria</taxon>
        <taxon>Pseudomonadati</taxon>
        <taxon>Pseudomonadota</taxon>
        <taxon>Gammaproteobacteria</taxon>
        <taxon>Pseudomonadales</taxon>
        <taxon>Pseudomonadaceae</taxon>
        <taxon>Pseudomonas</taxon>
    </lineage>
</organism>
<feature type="signal peptide" evidence="2">
    <location>
        <begin position="1"/>
        <end position="20"/>
    </location>
</feature>
<gene>
    <name evidence="3" type="ORF">JFT45_14580</name>
    <name evidence="4" type="ORF">SAMN04490201_0114</name>
</gene>
<reference evidence="4 5" key="1">
    <citation type="submission" date="2016-10" db="EMBL/GenBank/DDBJ databases">
        <authorList>
            <person name="Varghese N."/>
            <person name="Submissions S."/>
        </authorList>
    </citation>
    <scope>NUCLEOTIDE SEQUENCE [LARGE SCALE GENOMIC DNA]</scope>
    <source>
        <strain evidence="4 5">BS3667</strain>
    </source>
</reference>
<dbReference type="Proteomes" id="UP000658390">
    <property type="component" value="Unassembled WGS sequence"/>
</dbReference>
<feature type="chain" id="PRO_5034655114" description="Phage infection protein" evidence="2">
    <location>
        <begin position="21"/>
        <end position="90"/>
    </location>
</feature>
<feature type="region of interest" description="Disordered" evidence="1">
    <location>
        <begin position="24"/>
        <end position="90"/>
    </location>
</feature>
<proteinExistence type="predicted"/>
<keyword evidence="2" id="KW-0732">Signal</keyword>
<dbReference type="Proteomes" id="UP000182058">
    <property type="component" value="Chromosome I"/>
</dbReference>
<protein>
    <recommendedName>
        <fullName evidence="7">Phage infection protein</fullName>
    </recommendedName>
</protein>
<accession>A0A8I1FV55</accession>